<dbReference type="EMBL" id="CP104965">
    <property type="protein sequence ID" value="UXN70288.1"/>
    <property type="molecule type" value="Genomic_DNA"/>
</dbReference>
<evidence type="ECO:0000313" key="2">
    <source>
        <dbReference type="Proteomes" id="UP001061862"/>
    </source>
</evidence>
<proteinExistence type="predicted"/>
<dbReference type="RefSeq" id="WP_262169216.1">
    <property type="nucleotide sequence ID" value="NZ_CP104965.1"/>
</dbReference>
<protein>
    <submittedName>
        <fullName evidence="1">Rrf2 family transcriptional regulator</fullName>
    </submittedName>
</protein>
<dbReference type="SUPFAM" id="SSF46785">
    <property type="entry name" value="Winged helix' DNA-binding domain"/>
    <property type="match status" value="1"/>
</dbReference>
<keyword evidence="2" id="KW-1185">Reference proteome</keyword>
<accession>A0ABY6CJU1</accession>
<dbReference type="InterPro" id="IPR036388">
    <property type="entry name" value="WH-like_DNA-bd_sf"/>
</dbReference>
<dbReference type="PROSITE" id="PS51197">
    <property type="entry name" value="HTH_RRF2_2"/>
    <property type="match status" value="1"/>
</dbReference>
<dbReference type="InterPro" id="IPR000944">
    <property type="entry name" value="Tscrpt_reg_Rrf2"/>
</dbReference>
<dbReference type="PANTHER" id="PTHR33221">
    <property type="entry name" value="WINGED HELIX-TURN-HELIX TRANSCRIPTIONAL REGULATOR, RRF2 FAMILY"/>
    <property type="match status" value="1"/>
</dbReference>
<dbReference type="Gene3D" id="1.10.10.10">
    <property type="entry name" value="Winged helix-like DNA-binding domain superfamily/Winged helix DNA-binding domain"/>
    <property type="match status" value="1"/>
</dbReference>
<dbReference type="Pfam" id="PF02082">
    <property type="entry name" value="Rrf2"/>
    <property type="match status" value="1"/>
</dbReference>
<dbReference type="PANTHER" id="PTHR33221:SF15">
    <property type="entry name" value="HTH-TYPE TRANSCRIPTIONAL REGULATOR YWGB-RELATED"/>
    <property type="match status" value="1"/>
</dbReference>
<dbReference type="InterPro" id="IPR036390">
    <property type="entry name" value="WH_DNA-bd_sf"/>
</dbReference>
<evidence type="ECO:0000313" key="1">
    <source>
        <dbReference type="EMBL" id="UXN70288.1"/>
    </source>
</evidence>
<gene>
    <name evidence="1" type="ORF">N8A98_03570</name>
</gene>
<sequence length="142" mass="15268">MRQDSRLSRVLHALLHLHGMEAPATSDLLASMLGTNASVVRRTMAGLRSAGIVAATKGHGGGWSLARPLDRISLLEIYQALGSPELFAIGNDEDEPTCLLARAANAATNRALTEARQQFELSLKAVSVADLTADWRPEMARH</sequence>
<name>A0ABY6CJU1_9HYPH</name>
<dbReference type="Proteomes" id="UP001061862">
    <property type="component" value="Chromosome"/>
</dbReference>
<reference evidence="1 2" key="1">
    <citation type="submission" date="2022-09" db="EMBL/GenBank/DDBJ databases">
        <title>Interaction between co-microsymbionts with complementary sets of symbiotic genes in legume-rhizobium systems.</title>
        <authorList>
            <person name="Safronova V."/>
            <person name="Sazanova A."/>
            <person name="Afonin A."/>
            <person name="Chirak E."/>
        </authorList>
    </citation>
    <scope>NUCLEOTIDE SEQUENCE [LARGE SCALE GENOMIC DNA]</scope>
    <source>
        <strain evidence="1 2">A18/4-1</strain>
    </source>
</reference>
<organism evidence="1 2">
    <name type="scientific">Devosia neptuniae</name>
    <dbReference type="NCBI Taxonomy" id="191302"/>
    <lineage>
        <taxon>Bacteria</taxon>
        <taxon>Pseudomonadati</taxon>
        <taxon>Pseudomonadota</taxon>
        <taxon>Alphaproteobacteria</taxon>
        <taxon>Hyphomicrobiales</taxon>
        <taxon>Devosiaceae</taxon>
        <taxon>Devosia</taxon>
    </lineage>
</organism>